<dbReference type="OrthoDB" id="4570469at2"/>
<name>A0A3A4KGX6_9NOCA</name>
<reference evidence="1 2" key="1">
    <citation type="submission" date="2018-09" db="EMBL/GenBank/DDBJ databases">
        <title>YIM PH21274 draft genome.</title>
        <authorList>
            <person name="Miao C."/>
        </authorList>
    </citation>
    <scope>NUCLEOTIDE SEQUENCE [LARGE SCALE GENOMIC DNA]</scope>
    <source>
        <strain evidence="1 2">YIM PH 21724</strain>
    </source>
</reference>
<dbReference type="EMBL" id="QZFU01000005">
    <property type="protein sequence ID" value="RJO80226.1"/>
    <property type="molecule type" value="Genomic_DNA"/>
</dbReference>
<dbReference type="AlphaFoldDB" id="A0A3A4KGX6"/>
<protein>
    <submittedName>
        <fullName evidence="1">Uncharacterized protein</fullName>
    </submittedName>
</protein>
<proteinExistence type="predicted"/>
<accession>A0A3A4KGX6</accession>
<evidence type="ECO:0000313" key="2">
    <source>
        <dbReference type="Proteomes" id="UP000266677"/>
    </source>
</evidence>
<evidence type="ECO:0000313" key="1">
    <source>
        <dbReference type="EMBL" id="RJO80226.1"/>
    </source>
</evidence>
<dbReference type="Proteomes" id="UP000266677">
    <property type="component" value="Unassembled WGS sequence"/>
</dbReference>
<comment type="caution">
    <text evidence="1">The sequence shown here is derived from an EMBL/GenBank/DDBJ whole genome shotgun (WGS) entry which is preliminary data.</text>
</comment>
<organism evidence="1 2">
    <name type="scientific">Nocardia panacis</name>
    <dbReference type="NCBI Taxonomy" id="2340916"/>
    <lineage>
        <taxon>Bacteria</taxon>
        <taxon>Bacillati</taxon>
        <taxon>Actinomycetota</taxon>
        <taxon>Actinomycetes</taxon>
        <taxon>Mycobacteriales</taxon>
        <taxon>Nocardiaceae</taxon>
        <taxon>Nocardia</taxon>
    </lineage>
</organism>
<sequence length="81" mass="8873">MDVPARRNDEDLRKLALAQDDDEPCYLQHADGTWSAVGPDGWPVNPDEYAELHADALSAIAAASLAVVDVEPTWVKDNEIQ</sequence>
<gene>
    <name evidence="1" type="ORF">D5S18_00280</name>
</gene>
<dbReference type="RefSeq" id="WP_120036745.1">
    <property type="nucleotide sequence ID" value="NZ_QZFU01000005.1"/>
</dbReference>
<keyword evidence="2" id="KW-1185">Reference proteome</keyword>